<proteinExistence type="predicted"/>
<evidence type="ECO:0000313" key="4">
    <source>
        <dbReference type="Proteomes" id="UP000460715"/>
    </source>
</evidence>
<organism evidence="3 4">
    <name type="scientific">Teichococcus coralli</name>
    <dbReference type="NCBI Taxonomy" id="2545983"/>
    <lineage>
        <taxon>Bacteria</taxon>
        <taxon>Pseudomonadati</taxon>
        <taxon>Pseudomonadota</taxon>
        <taxon>Alphaproteobacteria</taxon>
        <taxon>Acetobacterales</taxon>
        <taxon>Roseomonadaceae</taxon>
        <taxon>Roseomonas</taxon>
    </lineage>
</organism>
<comment type="caution">
    <text evidence="3">The sequence shown here is derived from an EMBL/GenBank/DDBJ whole genome shotgun (WGS) entry which is preliminary data.</text>
</comment>
<dbReference type="SMART" id="SM01073">
    <property type="entry name" value="CDC48_N"/>
    <property type="match status" value="1"/>
</dbReference>
<dbReference type="EMBL" id="SNVJ01000004">
    <property type="protein sequence ID" value="MXP63083.1"/>
    <property type="molecule type" value="Genomic_DNA"/>
</dbReference>
<dbReference type="Pfam" id="PF02359">
    <property type="entry name" value="CDC48_N"/>
    <property type="match status" value="1"/>
</dbReference>
<keyword evidence="4" id="KW-1185">Reference proteome</keyword>
<dbReference type="InterPro" id="IPR009010">
    <property type="entry name" value="Asp_de-COase-like_dom_sf"/>
</dbReference>
<dbReference type="InterPro" id="IPR003338">
    <property type="entry name" value="CDC4_N-term_subdom"/>
</dbReference>
<evidence type="ECO:0000256" key="1">
    <source>
        <dbReference type="SAM" id="MobiDB-lite"/>
    </source>
</evidence>
<reference evidence="3 4" key="1">
    <citation type="submission" date="2019-03" db="EMBL/GenBank/DDBJ databases">
        <title>Roseomonas sp. a novel Roseomonas species isolated from Sea whip Gorgonian.</title>
        <authorList>
            <person name="Li F."/>
            <person name="Pan X."/>
            <person name="Huang S."/>
            <person name="Li Z."/>
            <person name="Meng B."/>
        </authorList>
    </citation>
    <scope>NUCLEOTIDE SEQUENCE [LARGE SCALE GENOMIC DNA]</scope>
    <source>
        <strain evidence="3 4">M0104</strain>
    </source>
</reference>
<name>A0A845B633_9PROT</name>
<gene>
    <name evidence="3" type="ORF">E0493_06910</name>
</gene>
<accession>A0A845B633</accession>
<dbReference type="AlphaFoldDB" id="A0A845B633"/>
<evidence type="ECO:0000313" key="3">
    <source>
        <dbReference type="EMBL" id="MXP63083.1"/>
    </source>
</evidence>
<feature type="compositionally biased region" description="Basic residues" evidence="1">
    <location>
        <begin position="145"/>
        <end position="154"/>
    </location>
</feature>
<evidence type="ECO:0000259" key="2">
    <source>
        <dbReference type="SMART" id="SM01073"/>
    </source>
</evidence>
<feature type="domain" description="CDC48 N-terminal subdomain" evidence="2">
    <location>
        <begin position="1"/>
        <end position="91"/>
    </location>
</feature>
<feature type="region of interest" description="Disordered" evidence="1">
    <location>
        <begin position="106"/>
        <end position="154"/>
    </location>
</feature>
<dbReference type="Gene3D" id="2.40.40.20">
    <property type="match status" value="1"/>
</dbReference>
<dbReference type="Proteomes" id="UP000460715">
    <property type="component" value="Unassembled WGS sequence"/>
</dbReference>
<sequence>MRIPRACRCRLPRPPGRRRHRIARISRKAVPARDMRPGDVLELIGQRHTAVIAAPPYPKDEDLEIVRLDGLQRANAGMTTGERIAVKRAQARPATPVTVAPAQKNLRLTGSGEAMPTACRTRSSGSLPRRRAPGSLPPSPERTPHSRARSARIG</sequence>
<dbReference type="SUPFAM" id="SSF50692">
    <property type="entry name" value="ADC-like"/>
    <property type="match status" value="1"/>
</dbReference>
<protein>
    <recommendedName>
        <fullName evidence="2">CDC48 N-terminal subdomain domain-containing protein</fullName>
    </recommendedName>
</protein>